<evidence type="ECO:0000313" key="2">
    <source>
        <dbReference type="Proteomes" id="UP000664032"/>
    </source>
</evidence>
<gene>
    <name evidence="1" type="ORF">JR316_0010051</name>
</gene>
<accession>A0ACB8GQ10</accession>
<keyword evidence="1" id="KW-0645">Protease</keyword>
<proteinExistence type="predicted"/>
<evidence type="ECO:0000313" key="1">
    <source>
        <dbReference type="EMBL" id="KAH9477820.1"/>
    </source>
</evidence>
<organism evidence="1 2">
    <name type="scientific">Psilocybe cubensis</name>
    <name type="common">Psychedelic mushroom</name>
    <name type="synonym">Stropharia cubensis</name>
    <dbReference type="NCBI Taxonomy" id="181762"/>
    <lineage>
        <taxon>Eukaryota</taxon>
        <taxon>Fungi</taxon>
        <taxon>Dikarya</taxon>
        <taxon>Basidiomycota</taxon>
        <taxon>Agaricomycotina</taxon>
        <taxon>Agaricomycetes</taxon>
        <taxon>Agaricomycetidae</taxon>
        <taxon>Agaricales</taxon>
        <taxon>Agaricineae</taxon>
        <taxon>Strophariaceae</taxon>
        <taxon>Psilocybe</taxon>
    </lineage>
</organism>
<keyword evidence="2" id="KW-1185">Reference proteome</keyword>
<sequence>MSNITDHSFYEIPQNLATKAQLSRTDALLAAVGIGIAVHLTFKKYESYEPLVVFTLLLGVPSGLTSLYLPHASTLWTAVLTIFPLFWGSILASLVAYRLSPWHPLAKYPGPLLCRVTKLYGAFMSTSGKQYTLYSKLHAQYGDVVRVGPNELSIIDPHSVQPTLGATGLAKGPFWDGRVPPNQPVKPLIAINDKQEHARRRRPWTRAFSTNALKGYEETVIKRSSQLVDLVLSQKGAGNFTDFTSYFAYDIMSDLAFGGGSEMMKAQADEQNLWHMIEASQQSATFMSHVPWLAGILFRLPFGLGDLKEFRNYARRKAAMRRTQGSTHKDIFHHLIDEDGVASERPTVAEIVSDGGLAIIAGSDTTATALAHIFYFLICNPTIYKRLQAEVDGLGNDIMDSSKQAHLPYLNAVINESLRLFPPVLTGSNRRDTSGRMLGPHFAPEGTTAIVPIYTLHRDPRNFSPAPDAFIPERWMPENVRKELEPQIFNDSAEYIHNANMFIPFSMGPANCAGKNLAYQEMRMVVCLMIQRTELKFAEGYNPTKWIDDLQDFFITVKGPLPVVATPRRAFDFTMTLYGSVDDDEYRLPTNVKPNHYDITVKTDLKELTFEGYVKIRHVNLEVKNETFAIVLNASEDLDLRKAFIYFDGSKKLQNATISVDKTKERATFSPPDKLLAGSQVELRIYFAGKLTGNMAGYYRSSWQNEGKTEYYALTQFEPTAARRAFPCWDEPLLKATYSITMISRADTVNLSNMSVVFEEPISESTIMSESSDISNFILGPIRNENWKITKFETSPPMSTYIVAMANGPFKFLETSVVMPVSGKTIPLRVYATPDIVHQAQYALDVKAAVLPLYEKIFDVKYPLPKLDTLVVSDFDAGAMENWGLITGRTSGLLLDPERPDIRTKKGVVAMQSHEVSHMWFGNITTMEWWNNLYLNEVATLMGEVIIPDRVYPEWRVNSEFITDHLNQALKLDSKISSHPVEVDCPDANNINQIFDDLSYSKAGSVLRMLAHYVGEEKFLKGVSIYLKKKLFQNSVTRDLWDGISQATGLDIADLMENWITKIGFPVLTVTENAEGINVRQDRFLETGNPSEKQNQTIWNIPLNILSIKDGKAIVDNEPVLRKREQHFPLDTTKPFKLNAGTNGVYRVFYTPERLKLIGAEAAKRDTIFSLEDRIGLVYDTMALSRAGFANISSSLSLVEQLRNETEYLVWQASAGSLTDIRSVWWEYPDISGKFDAFCRSLFVPIVDRLGYDYPVGEPIDDSLLRTLAIEQAFHAEDQSVTERLQGLFKRYQDTGDNSIPADLEGVVYLAACRYGGREVYDVMARIYEKPKTPSEQQSAIHAMCSVKEESLINATFDFIVNKARDQDVGTFFSALASNFNARRPLTKFWEDNYDAMYKRFEGNFMLSYLIPRVTSFYSTKEDFAKIKAFYKDKDTSKYNQALAQALDNIHARARSTEDLKKWLAERH</sequence>
<protein>
    <submittedName>
        <fullName evidence="1">Aminopeptidase 2, mitochondrial</fullName>
    </submittedName>
</protein>
<reference evidence="1" key="1">
    <citation type="submission" date="2021-10" db="EMBL/GenBank/DDBJ databases">
        <title>Psilocybe cubensis genome.</title>
        <authorList>
            <person name="Mckernan K.J."/>
            <person name="Crawford S."/>
            <person name="Trippe A."/>
            <person name="Kane L.T."/>
            <person name="Mclaughlin S."/>
        </authorList>
    </citation>
    <scope>NUCLEOTIDE SEQUENCE</scope>
    <source>
        <strain evidence="1">MGC-MH-2018</strain>
    </source>
</reference>
<keyword evidence="1" id="KW-0031">Aminopeptidase</keyword>
<dbReference type="EMBL" id="JAFIQS020000009">
    <property type="protein sequence ID" value="KAH9477820.1"/>
    <property type="molecule type" value="Genomic_DNA"/>
</dbReference>
<comment type="caution">
    <text evidence="1">The sequence shown here is derived from an EMBL/GenBank/DDBJ whole genome shotgun (WGS) entry which is preliminary data.</text>
</comment>
<dbReference type="Proteomes" id="UP000664032">
    <property type="component" value="Unassembled WGS sequence"/>
</dbReference>
<name>A0ACB8GQ10_PSICU</name>
<keyword evidence="1" id="KW-0378">Hydrolase</keyword>